<keyword evidence="8" id="KW-1185">Reference proteome</keyword>
<comment type="caution">
    <text evidence="7">The sequence shown here is derived from an EMBL/GenBank/DDBJ whole genome shotgun (WGS) entry which is preliminary data.</text>
</comment>
<name>A0AAP0KUR1_9MAGN</name>
<dbReference type="GO" id="GO:0000278">
    <property type="term" value="P:mitotic cell cycle"/>
    <property type="evidence" value="ECO:0007669"/>
    <property type="project" value="InterPro"/>
</dbReference>
<feature type="domain" description="WPP" evidence="6">
    <location>
        <begin position="49"/>
        <end position="88"/>
    </location>
</feature>
<organism evidence="7 8">
    <name type="scientific">Stephania cephalantha</name>
    <dbReference type="NCBI Taxonomy" id="152367"/>
    <lineage>
        <taxon>Eukaryota</taxon>
        <taxon>Viridiplantae</taxon>
        <taxon>Streptophyta</taxon>
        <taxon>Embryophyta</taxon>
        <taxon>Tracheophyta</taxon>
        <taxon>Spermatophyta</taxon>
        <taxon>Magnoliopsida</taxon>
        <taxon>Ranunculales</taxon>
        <taxon>Menispermaceae</taxon>
        <taxon>Menispermoideae</taxon>
        <taxon>Cissampelideae</taxon>
        <taxon>Stephania</taxon>
    </lineage>
</organism>
<evidence type="ECO:0000313" key="8">
    <source>
        <dbReference type="Proteomes" id="UP001419268"/>
    </source>
</evidence>
<proteinExistence type="predicted"/>
<evidence type="ECO:0000256" key="1">
    <source>
        <dbReference type="ARBA" id="ARBA00004123"/>
    </source>
</evidence>
<dbReference type="PANTHER" id="PTHR34362:SF1">
    <property type="entry name" value="WPP DOMAIN-CONTAINING PROTEIN 1-RELATED"/>
    <property type="match status" value="1"/>
</dbReference>
<evidence type="ECO:0000313" key="7">
    <source>
        <dbReference type="EMBL" id="KAK9157574.1"/>
    </source>
</evidence>
<evidence type="ECO:0000259" key="6">
    <source>
        <dbReference type="Pfam" id="PF13943"/>
    </source>
</evidence>
<dbReference type="Pfam" id="PF13943">
    <property type="entry name" value="WPP"/>
    <property type="match status" value="1"/>
</dbReference>
<keyword evidence="4" id="KW-0539">Nucleus</keyword>
<dbReference type="GO" id="GO:0005737">
    <property type="term" value="C:cytoplasm"/>
    <property type="evidence" value="ECO:0007669"/>
    <property type="project" value="UniProtKB-SubCell"/>
</dbReference>
<dbReference type="GO" id="GO:0048527">
    <property type="term" value="P:lateral root development"/>
    <property type="evidence" value="ECO:0007669"/>
    <property type="project" value="InterPro"/>
</dbReference>
<gene>
    <name evidence="7" type="ORF">Scep_004148</name>
</gene>
<sequence>MSENEEQQHSEVTSPTMAETTEESPPEQKHSQDLDPSIAKKFPTMSIKSITIWPPTQRTRDAVINRLIETLFAPSIISKRYGSLSHESRRCLLRRASYRGGGLRHRLGVRDREPLGAFDR</sequence>
<feature type="region of interest" description="Disordered" evidence="5">
    <location>
        <begin position="1"/>
        <end position="40"/>
    </location>
</feature>
<feature type="compositionally biased region" description="Polar residues" evidence="5">
    <location>
        <begin position="10"/>
        <end position="19"/>
    </location>
</feature>
<keyword evidence="3" id="KW-0963">Cytoplasm</keyword>
<dbReference type="InterPro" id="IPR025265">
    <property type="entry name" value="WPP_dom"/>
</dbReference>
<dbReference type="PANTHER" id="PTHR34362">
    <property type="entry name" value="WPP DOMAIN-CONTAINING PROTEIN 1-RELATED"/>
    <property type="match status" value="1"/>
</dbReference>
<evidence type="ECO:0000256" key="4">
    <source>
        <dbReference type="ARBA" id="ARBA00023242"/>
    </source>
</evidence>
<dbReference type="Gene3D" id="1.10.246.200">
    <property type="entry name" value="WPP domain"/>
    <property type="match status" value="1"/>
</dbReference>
<dbReference type="GO" id="GO:0005634">
    <property type="term" value="C:nucleus"/>
    <property type="evidence" value="ECO:0007669"/>
    <property type="project" value="UniProtKB-SubCell"/>
</dbReference>
<dbReference type="Proteomes" id="UP001419268">
    <property type="component" value="Unassembled WGS sequence"/>
</dbReference>
<evidence type="ECO:0000256" key="3">
    <source>
        <dbReference type="ARBA" id="ARBA00022490"/>
    </source>
</evidence>
<dbReference type="InterPro" id="IPR038214">
    <property type="entry name" value="WPP_sf"/>
</dbReference>
<dbReference type="AlphaFoldDB" id="A0AAP0KUR1"/>
<reference evidence="7 8" key="1">
    <citation type="submission" date="2024-01" db="EMBL/GenBank/DDBJ databases">
        <title>Genome assemblies of Stephania.</title>
        <authorList>
            <person name="Yang L."/>
        </authorList>
    </citation>
    <scope>NUCLEOTIDE SEQUENCE [LARGE SCALE GENOMIC DNA]</scope>
    <source>
        <strain evidence="7">JXDWG</strain>
        <tissue evidence="7">Leaf</tissue>
    </source>
</reference>
<accession>A0AAP0KUR1</accession>
<comment type="subcellular location">
    <subcellularLocation>
        <location evidence="2">Cytoplasm</location>
    </subcellularLocation>
    <subcellularLocation>
        <location evidence="1">Nucleus</location>
    </subcellularLocation>
</comment>
<protein>
    <recommendedName>
        <fullName evidence="6">WPP domain-containing protein</fullName>
    </recommendedName>
</protein>
<dbReference type="InterPro" id="IPR044692">
    <property type="entry name" value="WPP1/2/3"/>
</dbReference>
<dbReference type="EMBL" id="JBBNAG010000002">
    <property type="protein sequence ID" value="KAK9157574.1"/>
    <property type="molecule type" value="Genomic_DNA"/>
</dbReference>
<evidence type="ECO:0000256" key="2">
    <source>
        <dbReference type="ARBA" id="ARBA00004496"/>
    </source>
</evidence>
<evidence type="ECO:0000256" key="5">
    <source>
        <dbReference type="SAM" id="MobiDB-lite"/>
    </source>
</evidence>